<accession>A0A6A6W3F2</accession>
<name>A0A6A6W3F2_9PEZI</name>
<protein>
    <submittedName>
        <fullName evidence="1">Uncharacterized protein</fullName>
    </submittedName>
</protein>
<organism evidence="1 2">
    <name type="scientific">Pseudovirgaria hyperparasitica</name>
    <dbReference type="NCBI Taxonomy" id="470096"/>
    <lineage>
        <taxon>Eukaryota</taxon>
        <taxon>Fungi</taxon>
        <taxon>Dikarya</taxon>
        <taxon>Ascomycota</taxon>
        <taxon>Pezizomycotina</taxon>
        <taxon>Dothideomycetes</taxon>
        <taxon>Dothideomycetes incertae sedis</taxon>
        <taxon>Acrospermales</taxon>
        <taxon>Acrospermaceae</taxon>
        <taxon>Pseudovirgaria</taxon>
    </lineage>
</organism>
<dbReference type="AlphaFoldDB" id="A0A6A6W3F2"/>
<dbReference type="Proteomes" id="UP000799437">
    <property type="component" value="Unassembled WGS sequence"/>
</dbReference>
<dbReference type="OrthoDB" id="3693617at2759"/>
<dbReference type="EMBL" id="ML996575">
    <property type="protein sequence ID" value="KAF2756544.1"/>
    <property type="molecule type" value="Genomic_DNA"/>
</dbReference>
<dbReference type="GeneID" id="54488251"/>
<evidence type="ECO:0000313" key="1">
    <source>
        <dbReference type="EMBL" id="KAF2756544.1"/>
    </source>
</evidence>
<proteinExistence type="predicted"/>
<sequence>MSDSAICTHATTPPILINTTNLSGQICGANIRPSTASTVSSSGFSIATCCDEGAEVRVQDDCTQFCKYGLTEVDFRRCVAGLFDGRPKTGLDVYCEAVDEGIGGGGGSSSGGVSWSSMVTETVASTPTEVPTMVESTVMSAEPAPPSETGAASHLPSSKMAVGILGAVMAVLGF</sequence>
<evidence type="ECO:0000313" key="2">
    <source>
        <dbReference type="Proteomes" id="UP000799437"/>
    </source>
</evidence>
<gene>
    <name evidence="1" type="ORF">EJ05DRAFT_502049</name>
</gene>
<reference evidence="1" key="1">
    <citation type="journal article" date="2020" name="Stud. Mycol.">
        <title>101 Dothideomycetes genomes: a test case for predicting lifestyles and emergence of pathogens.</title>
        <authorList>
            <person name="Haridas S."/>
            <person name="Albert R."/>
            <person name="Binder M."/>
            <person name="Bloem J."/>
            <person name="Labutti K."/>
            <person name="Salamov A."/>
            <person name="Andreopoulos B."/>
            <person name="Baker S."/>
            <person name="Barry K."/>
            <person name="Bills G."/>
            <person name="Bluhm B."/>
            <person name="Cannon C."/>
            <person name="Castanera R."/>
            <person name="Culley D."/>
            <person name="Daum C."/>
            <person name="Ezra D."/>
            <person name="Gonzalez J."/>
            <person name="Henrissat B."/>
            <person name="Kuo A."/>
            <person name="Liang C."/>
            <person name="Lipzen A."/>
            <person name="Lutzoni F."/>
            <person name="Magnuson J."/>
            <person name="Mondo S."/>
            <person name="Nolan M."/>
            <person name="Ohm R."/>
            <person name="Pangilinan J."/>
            <person name="Park H.-J."/>
            <person name="Ramirez L."/>
            <person name="Alfaro M."/>
            <person name="Sun H."/>
            <person name="Tritt A."/>
            <person name="Yoshinaga Y."/>
            <person name="Zwiers L.-H."/>
            <person name="Turgeon B."/>
            <person name="Goodwin S."/>
            <person name="Spatafora J."/>
            <person name="Crous P."/>
            <person name="Grigoriev I."/>
        </authorList>
    </citation>
    <scope>NUCLEOTIDE SEQUENCE</scope>
    <source>
        <strain evidence="1">CBS 121739</strain>
    </source>
</reference>
<keyword evidence="2" id="KW-1185">Reference proteome</keyword>
<dbReference type="RefSeq" id="XP_033598995.1">
    <property type="nucleotide sequence ID" value="XM_033747197.1"/>
</dbReference>